<dbReference type="Gene3D" id="3.40.50.300">
    <property type="entry name" value="P-loop containing nucleotide triphosphate hydrolases"/>
    <property type="match status" value="1"/>
</dbReference>
<feature type="transmembrane region" description="Helical" evidence="1">
    <location>
        <begin position="128"/>
        <end position="149"/>
    </location>
</feature>
<sequence>MTNPLTAAAGSNQGGKGGGEPLAGVAAAALGVLTLAAVSPGVVPLAVGFAIGHRGYAVSKHRRFWLWLHAADRPIGRRLGRSQRGPWRLVVPEIPLLIVGAGVAAAVVAGAAVAAVRLLSGSGGLSAVLPSAAISLAAGAAGAPGAFLAGRRLLRRELLEGRAGDVLVNAQSIEAMTSADDEIVARSVGVSLHEDTVGLSVIDPAKVLTAPVPVEVGKSVRYGVGILMSDDSQTDRRRSAQFTAKDCDLVLVPETAGQQRIQVFAGSGVGKTELLAGFHAAQNRMGMTTVLIDLKGIAADAERFAADARAQRDYIGAEQMVRVERGGWDFFDCGRDELLDRLMFIAPKTTSTDYYTKRMRRVLDIVIDGRGTKPLVRSLDELTERLADPVRHLGAQLAGPITEEDRHGDTDAKSVAQDVDAMFAPLRRLLPKTGEGWSFTKLPEGSATIVSLVPVRPAERLLANLMLRDLRELLAQRSEQSANGINAHPLAVTIDEFPQMVDPDTDAADEAVRIFETARAADVGLILAGQTVESFSLDAQMQRRMLGAGTAVVLGRSALPDTVAESAGTRWQLEAAGDPYGHGINSARAQNTFAISPQQVRQLHTGLFYLVHEGAAARFMAFRTI</sequence>
<accession>A0A449G5K6</accession>
<keyword evidence="1" id="KW-1133">Transmembrane helix</keyword>
<keyword evidence="1" id="KW-0812">Transmembrane</keyword>
<reference evidence="3" key="1">
    <citation type="submission" date="2019-02" db="EMBL/GenBank/DDBJ databases">
        <authorList>
            <consortium name="Pathogen Informatics"/>
        </authorList>
    </citation>
    <scope>NUCLEOTIDE SEQUENCE</scope>
    <source>
        <strain evidence="3">3012STDY6733949</strain>
    </source>
</reference>
<proteinExistence type="predicted"/>
<keyword evidence="1" id="KW-0472">Membrane</keyword>
<gene>
    <name evidence="2" type="ORF">NCTC1935_00051</name>
    <name evidence="3" type="ORF">NCTC1935_00061</name>
</gene>
<evidence type="ECO:0000313" key="3">
    <source>
        <dbReference type="EMBL" id="VFA81036.1"/>
    </source>
</evidence>
<feature type="transmembrane region" description="Helical" evidence="1">
    <location>
        <begin position="94"/>
        <end position="116"/>
    </location>
</feature>
<dbReference type="EMBL" id="CAACYE010000002">
    <property type="protein sequence ID" value="VFA81026.1"/>
    <property type="molecule type" value="Genomic_DNA"/>
</dbReference>
<dbReference type="EMBL" id="CAACYE010000002">
    <property type="protein sequence ID" value="VFA81036.1"/>
    <property type="molecule type" value="Genomic_DNA"/>
</dbReference>
<dbReference type="AlphaFoldDB" id="A0A449G5K6"/>
<dbReference type="SUPFAM" id="SSF52540">
    <property type="entry name" value="P-loop containing nucleoside triphosphate hydrolases"/>
    <property type="match status" value="1"/>
</dbReference>
<evidence type="ECO:0008006" key="4">
    <source>
        <dbReference type="Google" id="ProtNLM"/>
    </source>
</evidence>
<name>A0A449G5K6_NOCFR</name>
<evidence type="ECO:0000256" key="1">
    <source>
        <dbReference type="SAM" id="Phobius"/>
    </source>
</evidence>
<dbReference type="InterPro" id="IPR027417">
    <property type="entry name" value="P-loop_NTPase"/>
</dbReference>
<organism evidence="3">
    <name type="scientific">Nocardia farcinica</name>
    <dbReference type="NCBI Taxonomy" id="37329"/>
    <lineage>
        <taxon>Bacteria</taxon>
        <taxon>Bacillati</taxon>
        <taxon>Actinomycetota</taxon>
        <taxon>Actinomycetes</taxon>
        <taxon>Mycobacteriales</taxon>
        <taxon>Nocardiaceae</taxon>
        <taxon>Nocardia</taxon>
    </lineage>
</organism>
<evidence type="ECO:0000313" key="2">
    <source>
        <dbReference type="EMBL" id="VFA81026.1"/>
    </source>
</evidence>
<feature type="transmembrane region" description="Helical" evidence="1">
    <location>
        <begin position="25"/>
        <end position="52"/>
    </location>
</feature>
<dbReference type="RefSeq" id="WP_170986986.1">
    <property type="nucleotide sequence ID" value="NZ_CAACYE020000006.1"/>
</dbReference>
<protein>
    <recommendedName>
        <fullName evidence="4">Type IV secretory pathway, VirD4 components</fullName>
    </recommendedName>
</protein>